<gene>
    <name evidence="1" type="ORF">HPB47_011816</name>
</gene>
<dbReference type="EMBL" id="JABSTQ010011464">
    <property type="protein sequence ID" value="KAG0411073.1"/>
    <property type="molecule type" value="Genomic_DNA"/>
</dbReference>
<protein>
    <submittedName>
        <fullName evidence="1">Uncharacterized protein</fullName>
    </submittedName>
</protein>
<evidence type="ECO:0000313" key="1">
    <source>
        <dbReference type="EMBL" id="KAG0411073.1"/>
    </source>
</evidence>
<sequence>MVWFQKFEYAMGHWLQKATEHMIGCVLCSPGCFSLFRAKALMDDNVIGKYKTRLDVARHIVQCDQGEDRWLCTLLLQRGYRVAYCAASDAYTHCPEGYGEFFTQRRRWAPSTLANLLDLLENYKHIVAINDNVSFGYIVYQAMLMIGNLLGPGTIFLIMVSAVASTFNIPNWASLALNTVPILAFTIVCFTTKNSIQLTDGVSLSELQSTHLTDSVTADAHLTPSEPKETYFKLRDVQNVLIADTYQPSGQEKLQQTTKLTIANRDYAVTSYPSAPTNSCKGVIHGVASLTAPYQLIANIKSNVPVLTARMMGKTETALITFEGTYVPCTIYYRRLRFRCRPHKSKSQQCQNCLQLGHRVEVCPKKGKITVCDICYQENMTSDTLHDCVPYCVSCKEEPASEDTNCPAKKQADAQVTLCAYKRRAQQRPKAATIPNTLRTPPPPPKPKGGKASATPSPPHQPTPPSDKLPTANSRQENYRLPSHSTRLNSATSQDSESQPQQQGERATPFHITPDTLIPTQIHTPTHYCIRHVQTSTSRCQAYTNHPKHSTSNKRSTRNSTHGHLTSASQPDTPQVSVELKQIMLVLKNIQERMAALEQDVAELKAQGPQHPKRKADDPYHPESKIPPSLTQYLNTLDRKPDVILLQNTQGTHNLPQYTPYTQPSITQTDRRQNIYTPTLVTTYISKERPSIQLNTTDINTAHQEHVIITLQPRNCPNSITIVNAYWLGYFNSPNVFRGYPNTQHNGRLLEQATAQTSTTLANDTTQPTRTGNSVERDTNPDLAFHHGPSVTEWSASDEQLGGDHRLIHLTLIANVKQNQLTTENWLQLCDSLNGQLGTKKTWRILRTLLTPSQPRDPLTRIMLASKITSHELEQKLRDTFFLPPTDTPHTPEFPTPPLDPCDMDAPFPLNELKRALDSLE</sequence>
<accession>A0AC60NVD9</accession>
<proteinExistence type="predicted"/>
<name>A0AC60NVD9_IXOPE</name>
<dbReference type="Proteomes" id="UP000805193">
    <property type="component" value="Unassembled WGS sequence"/>
</dbReference>
<keyword evidence="2" id="KW-1185">Reference proteome</keyword>
<comment type="caution">
    <text evidence="1">The sequence shown here is derived from an EMBL/GenBank/DDBJ whole genome shotgun (WGS) entry which is preliminary data.</text>
</comment>
<evidence type="ECO:0000313" key="2">
    <source>
        <dbReference type="Proteomes" id="UP000805193"/>
    </source>
</evidence>
<organism evidence="1 2">
    <name type="scientific">Ixodes persulcatus</name>
    <name type="common">Taiga tick</name>
    <dbReference type="NCBI Taxonomy" id="34615"/>
    <lineage>
        <taxon>Eukaryota</taxon>
        <taxon>Metazoa</taxon>
        <taxon>Ecdysozoa</taxon>
        <taxon>Arthropoda</taxon>
        <taxon>Chelicerata</taxon>
        <taxon>Arachnida</taxon>
        <taxon>Acari</taxon>
        <taxon>Parasitiformes</taxon>
        <taxon>Ixodida</taxon>
        <taxon>Ixodoidea</taxon>
        <taxon>Ixodidae</taxon>
        <taxon>Ixodinae</taxon>
        <taxon>Ixodes</taxon>
    </lineage>
</organism>
<reference evidence="1 2" key="1">
    <citation type="journal article" date="2020" name="Cell">
        <title>Large-Scale Comparative Analyses of Tick Genomes Elucidate Their Genetic Diversity and Vector Capacities.</title>
        <authorList>
            <consortium name="Tick Genome and Microbiome Consortium (TIGMIC)"/>
            <person name="Jia N."/>
            <person name="Wang J."/>
            <person name="Shi W."/>
            <person name="Du L."/>
            <person name="Sun Y."/>
            <person name="Zhan W."/>
            <person name="Jiang J.F."/>
            <person name="Wang Q."/>
            <person name="Zhang B."/>
            <person name="Ji P."/>
            <person name="Bell-Sakyi L."/>
            <person name="Cui X.M."/>
            <person name="Yuan T.T."/>
            <person name="Jiang B.G."/>
            <person name="Yang W.F."/>
            <person name="Lam T.T."/>
            <person name="Chang Q.C."/>
            <person name="Ding S.J."/>
            <person name="Wang X.J."/>
            <person name="Zhu J.G."/>
            <person name="Ruan X.D."/>
            <person name="Zhao L."/>
            <person name="Wei J.T."/>
            <person name="Ye R.Z."/>
            <person name="Que T.C."/>
            <person name="Du C.H."/>
            <person name="Zhou Y.H."/>
            <person name="Cheng J.X."/>
            <person name="Dai P.F."/>
            <person name="Guo W.B."/>
            <person name="Han X.H."/>
            <person name="Huang E.J."/>
            <person name="Li L.F."/>
            <person name="Wei W."/>
            <person name="Gao Y.C."/>
            <person name="Liu J.Z."/>
            <person name="Shao H.Z."/>
            <person name="Wang X."/>
            <person name="Wang C.C."/>
            <person name="Yang T.C."/>
            <person name="Huo Q.B."/>
            <person name="Li W."/>
            <person name="Chen H.Y."/>
            <person name="Chen S.E."/>
            <person name="Zhou L.G."/>
            <person name="Ni X.B."/>
            <person name="Tian J.H."/>
            <person name="Sheng Y."/>
            <person name="Liu T."/>
            <person name="Pan Y.S."/>
            <person name="Xia L.Y."/>
            <person name="Li J."/>
            <person name="Zhao F."/>
            <person name="Cao W.C."/>
        </authorList>
    </citation>
    <scope>NUCLEOTIDE SEQUENCE [LARGE SCALE GENOMIC DNA]</scope>
    <source>
        <strain evidence="1">Iper-2018</strain>
    </source>
</reference>